<dbReference type="InterPro" id="IPR050182">
    <property type="entry name" value="Cytochrome_P450_fam2"/>
</dbReference>
<comment type="caution">
    <text evidence="13">The sequence shown here is derived from an EMBL/GenBank/DDBJ whole genome shotgun (WGS) entry which is preliminary data.</text>
</comment>
<evidence type="ECO:0000256" key="1">
    <source>
        <dbReference type="ARBA" id="ARBA00001971"/>
    </source>
</evidence>
<comment type="cofactor">
    <cofactor evidence="1">
        <name>heme</name>
        <dbReference type="ChEBI" id="CHEBI:30413"/>
    </cofactor>
</comment>
<comment type="subcellular location">
    <subcellularLocation>
        <location evidence="3">Endoplasmic reticulum membrane</location>
        <topology evidence="3">Peripheral membrane protein</topology>
    </subcellularLocation>
    <subcellularLocation>
        <location evidence="2">Microsome membrane</location>
        <topology evidence="2">Peripheral membrane protein</topology>
    </subcellularLocation>
</comment>
<dbReference type="GO" id="GO:0006805">
    <property type="term" value="P:xenobiotic metabolic process"/>
    <property type="evidence" value="ECO:0007669"/>
    <property type="project" value="TreeGrafter"/>
</dbReference>
<evidence type="ECO:0000256" key="10">
    <source>
        <dbReference type="ARBA" id="ARBA00023004"/>
    </source>
</evidence>
<dbReference type="SUPFAM" id="SSF48264">
    <property type="entry name" value="Cytochrome P450"/>
    <property type="match status" value="1"/>
</dbReference>
<dbReference type="GO" id="GO:0005789">
    <property type="term" value="C:endoplasmic reticulum membrane"/>
    <property type="evidence" value="ECO:0007669"/>
    <property type="project" value="UniProtKB-SubCell"/>
</dbReference>
<evidence type="ECO:0000256" key="8">
    <source>
        <dbReference type="ARBA" id="ARBA00022848"/>
    </source>
</evidence>
<dbReference type="PRINTS" id="PR00463">
    <property type="entry name" value="EP450I"/>
</dbReference>
<evidence type="ECO:0000256" key="12">
    <source>
        <dbReference type="ARBA" id="ARBA00023136"/>
    </source>
</evidence>
<dbReference type="PANTHER" id="PTHR24300:SF424">
    <property type="entry name" value="CYTOCHROME P450"/>
    <property type="match status" value="1"/>
</dbReference>
<dbReference type="GO" id="GO:0019373">
    <property type="term" value="P:epoxygenase P450 pathway"/>
    <property type="evidence" value="ECO:0007669"/>
    <property type="project" value="TreeGrafter"/>
</dbReference>
<feature type="non-terminal residue" evidence="13">
    <location>
        <position position="160"/>
    </location>
</feature>
<evidence type="ECO:0000256" key="11">
    <source>
        <dbReference type="ARBA" id="ARBA00023033"/>
    </source>
</evidence>
<dbReference type="PANTHER" id="PTHR24300">
    <property type="entry name" value="CYTOCHROME P450 508A4-RELATED"/>
    <property type="match status" value="1"/>
</dbReference>
<evidence type="ECO:0000256" key="6">
    <source>
        <dbReference type="ARBA" id="ARBA00022723"/>
    </source>
</evidence>
<feature type="non-terminal residue" evidence="13">
    <location>
        <position position="1"/>
    </location>
</feature>
<dbReference type="GO" id="GO:0005506">
    <property type="term" value="F:iron ion binding"/>
    <property type="evidence" value="ECO:0007669"/>
    <property type="project" value="InterPro"/>
</dbReference>
<dbReference type="GO" id="GO:0008392">
    <property type="term" value="F:arachidonate epoxygenase activity"/>
    <property type="evidence" value="ECO:0007669"/>
    <property type="project" value="TreeGrafter"/>
</dbReference>
<evidence type="ECO:0000256" key="9">
    <source>
        <dbReference type="ARBA" id="ARBA00023002"/>
    </source>
</evidence>
<dbReference type="InterPro" id="IPR002401">
    <property type="entry name" value="Cyt_P450_E_grp-I"/>
</dbReference>
<keyword evidence="10" id="KW-0408">Iron</keyword>
<sequence length="160" mass="18655">GQPFDPTFFLSSAVSNIICSIVFGNRFDYRDEEFLELLQMMNESFREISTPWSQLYDMAETFLKHLPGPHTKIPRLLGRMRSFIARRVKKNAETLDPAHPRDFIDCFLIQMEKEKDNPNSEFNLENLELTTLNLFFAGTETVSSTLRYGLLMLMKHPEVQ</sequence>
<keyword evidence="6" id="KW-0479">Metal-binding</keyword>
<keyword evidence="11" id="KW-0503">Monooxygenase</keyword>
<organism evidence="13 14">
    <name type="scientific">Chordeiles acutipennis</name>
    <name type="common">Lesser nighthawk</name>
    <name type="synonym">Caprimulgus acutipennis</name>
    <dbReference type="NCBI Taxonomy" id="118183"/>
    <lineage>
        <taxon>Eukaryota</taxon>
        <taxon>Metazoa</taxon>
        <taxon>Chordata</taxon>
        <taxon>Craniata</taxon>
        <taxon>Vertebrata</taxon>
        <taxon>Euteleostomi</taxon>
        <taxon>Archelosauria</taxon>
        <taxon>Archosauria</taxon>
        <taxon>Dinosauria</taxon>
        <taxon>Saurischia</taxon>
        <taxon>Theropoda</taxon>
        <taxon>Coelurosauria</taxon>
        <taxon>Aves</taxon>
        <taxon>Neognathae</taxon>
        <taxon>Neoaves</taxon>
        <taxon>Strisores</taxon>
        <taxon>Caprimulgiformes</taxon>
        <taxon>Caprimulgidae</taxon>
        <taxon>Chordeilinae</taxon>
        <taxon>Chordeiles</taxon>
    </lineage>
</organism>
<dbReference type="EMBL" id="VXAQ01004962">
    <property type="protein sequence ID" value="NXL68871.1"/>
    <property type="molecule type" value="Genomic_DNA"/>
</dbReference>
<evidence type="ECO:0000256" key="3">
    <source>
        <dbReference type="ARBA" id="ARBA00004406"/>
    </source>
</evidence>
<keyword evidence="5" id="KW-0349">Heme</keyword>
<keyword evidence="14" id="KW-1185">Reference proteome</keyword>
<evidence type="ECO:0000313" key="14">
    <source>
        <dbReference type="Proteomes" id="UP000568556"/>
    </source>
</evidence>
<dbReference type="GO" id="GO:0020037">
    <property type="term" value="F:heme binding"/>
    <property type="evidence" value="ECO:0007669"/>
    <property type="project" value="InterPro"/>
</dbReference>
<dbReference type="InterPro" id="IPR036396">
    <property type="entry name" value="Cyt_P450_sf"/>
</dbReference>
<dbReference type="AlphaFoldDB" id="A0A7L0UP57"/>
<evidence type="ECO:0000313" key="13">
    <source>
        <dbReference type="EMBL" id="NXL68871.1"/>
    </source>
</evidence>
<dbReference type="FunFam" id="1.10.630.10:FF:000238">
    <property type="entry name" value="Cytochrome P450 2A6"/>
    <property type="match status" value="1"/>
</dbReference>
<dbReference type="Proteomes" id="UP000568556">
    <property type="component" value="Unassembled WGS sequence"/>
</dbReference>
<comment type="similarity">
    <text evidence="4">Belongs to the cytochrome P450 family.</text>
</comment>
<evidence type="ECO:0000256" key="4">
    <source>
        <dbReference type="ARBA" id="ARBA00010617"/>
    </source>
</evidence>
<keyword evidence="7" id="KW-0256">Endoplasmic reticulum</keyword>
<proteinExistence type="inferred from homology"/>
<gene>
    <name evidence="13" type="primary">Cyp2g1</name>
    <name evidence="13" type="ORF">CHOACU_R13109</name>
</gene>
<evidence type="ECO:0000256" key="2">
    <source>
        <dbReference type="ARBA" id="ARBA00004174"/>
    </source>
</evidence>
<keyword evidence="12" id="KW-0472">Membrane</keyword>
<protein>
    <submittedName>
        <fullName evidence="13">CP2G1 protein</fullName>
    </submittedName>
</protein>
<name>A0A7L0UP57_CHOAC</name>
<reference evidence="13 14" key="1">
    <citation type="submission" date="2019-09" db="EMBL/GenBank/DDBJ databases">
        <title>Bird 10,000 Genomes (B10K) Project - Family phase.</title>
        <authorList>
            <person name="Zhang G."/>
        </authorList>
    </citation>
    <scope>NUCLEOTIDE SEQUENCE [LARGE SCALE GENOMIC DNA]</scope>
    <source>
        <strain evidence="13">B10K-DU-008-62</strain>
        <tissue evidence="13">Mixed tissue sample</tissue>
    </source>
</reference>
<dbReference type="Pfam" id="PF00067">
    <property type="entry name" value="p450"/>
    <property type="match status" value="1"/>
</dbReference>
<dbReference type="Gene3D" id="1.10.630.10">
    <property type="entry name" value="Cytochrome P450"/>
    <property type="match status" value="1"/>
</dbReference>
<dbReference type="OrthoDB" id="3934656at2759"/>
<dbReference type="InterPro" id="IPR001128">
    <property type="entry name" value="Cyt_P450"/>
</dbReference>
<accession>A0A7L0UP57</accession>
<dbReference type="GO" id="GO:0016712">
    <property type="term" value="F:oxidoreductase activity, acting on paired donors, with incorporation or reduction of molecular oxygen, reduced flavin or flavoprotein as one donor, and incorporation of one atom of oxygen"/>
    <property type="evidence" value="ECO:0007669"/>
    <property type="project" value="TreeGrafter"/>
</dbReference>
<evidence type="ECO:0000256" key="5">
    <source>
        <dbReference type="ARBA" id="ARBA00022617"/>
    </source>
</evidence>
<evidence type="ECO:0000256" key="7">
    <source>
        <dbReference type="ARBA" id="ARBA00022824"/>
    </source>
</evidence>
<keyword evidence="8" id="KW-0492">Microsome</keyword>
<keyword evidence="9" id="KW-0560">Oxidoreductase</keyword>